<reference evidence="1 2" key="1">
    <citation type="journal article" date="2016" name="Nat. Commun.">
        <title>Thousands of microbial genomes shed light on interconnected biogeochemical processes in an aquifer system.</title>
        <authorList>
            <person name="Anantharaman K."/>
            <person name="Brown C.T."/>
            <person name="Hug L.A."/>
            <person name="Sharon I."/>
            <person name="Castelle C.J."/>
            <person name="Probst A.J."/>
            <person name="Thomas B.C."/>
            <person name="Singh A."/>
            <person name="Wilkins M.J."/>
            <person name="Karaoz U."/>
            <person name="Brodie E.L."/>
            <person name="Williams K.H."/>
            <person name="Hubbard S.S."/>
            <person name="Banfield J.F."/>
        </authorList>
    </citation>
    <scope>NUCLEOTIDE SEQUENCE [LARGE SCALE GENOMIC DNA]</scope>
</reference>
<gene>
    <name evidence="1" type="ORF">A3D65_03645</name>
</gene>
<evidence type="ECO:0000313" key="1">
    <source>
        <dbReference type="EMBL" id="OGZ07145.1"/>
    </source>
</evidence>
<dbReference type="AlphaFoldDB" id="A0A1G2D0I7"/>
<comment type="caution">
    <text evidence="1">The sequence shown here is derived from an EMBL/GenBank/DDBJ whole genome shotgun (WGS) entry which is preliminary data.</text>
</comment>
<dbReference type="STRING" id="1798661.A3D65_03645"/>
<protein>
    <submittedName>
        <fullName evidence="1">Uncharacterized protein</fullName>
    </submittedName>
</protein>
<proteinExistence type="predicted"/>
<dbReference type="Proteomes" id="UP000177996">
    <property type="component" value="Unassembled WGS sequence"/>
</dbReference>
<accession>A0A1G2D0I7</accession>
<sequence>MFINIKLPFLNYPGTSLMMCTMRLHLPAVTAILTHMERIPSYKPGEGGENAYDQDRVRLTGEINSFRELDEAETAAFTSGNMTDKELGTLHQQREKAFDEKHEGYTRAQTEAILVNEQYYTKPNADPDVERAHQEKIKRLQDDLRLQMK</sequence>
<organism evidence="1 2">
    <name type="scientific">Candidatus Lloydbacteria bacterium RIFCSPHIGHO2_02_FULL_50_13</name>
    <dbReference type="NCBI Taxonomy" id="1798661"/>
    <lineage>
        <taxon>Bacteria</taxon>
        <taxon>Candidatus Lloydiibacteriota</taxon>
    </lineage>
</organism>
<name>A0A1G2D0I7_9BACT</name>
<evidence type="ECO:0000313" key="2">
    <source>
        <dbReference type="Proteomes" id="UP000177996"/>
    </source>
</evidence>
<dbReference type="EMBL" id="MHLL01000068">
    <property type="protein sequence ID" value="OGZ07145.1"/>
    <property type="molecule type" value="Genomic_DNA"/>
</dbReference>